<evidence type="ECO:0000256" key="4">
    <source>
        <dbReference type="ARBA" id="ARBA00022989"/>
    </source>
</evidence>
<feature type="transmembrane region" description="Helical" evidence="6">
    <location>
        <begin position="104"/>
        <end position="128"/>
    </location>
</feature>
<evidence type="ECO:0000256" key="1">
    <source>
        <dbReference type="ARBA" id="ARBA00004651"/>
    </source>
</evidence>
<feature type="transmembrane region" description="Helical" evidence="6">
    <location>
        <begin position="248"/>
        <end position="268"/>
    </location>
</feature>
<gene>
    <name evidence="8" type="ORF">GCM10023144_00040</name>
</gene>
<feature type="transmembrane region" description="Helical" evidence="6">
    <location>
        <begin position="53"/>
        <end position="72"/>
    </location>
</feature>
<dbReference type="EMBL" id="BAABFO010000001">
    <property type="protein sequence ID" value="GAA4321062.1"/>
    <property type="molecule type" value="Genomic_DNA"/>
</dbReference>
<dbReference type="Pfam" id="PF07690">
    <property type="entry name" value="MFS_1"/>
    <property type="match status" value="1"/>
</dbReference>
<comment type="subcellular location">
    <subcellularLocation>
        <location evidence="1">Cell membrane</location>
        <topology evidence="1">Multi-pass membrane protein</topology>
    </subcellularLocation>
</comment>
<dbReference type="InterPro" id="IPR050189">
    <property type="entry name" value="MFS_Efflux_Transporters"/>
</dbReference>
<evidence type="ECO:0000256" key="2">
    <source>
        <dbReference type="ARBA" id="ARBA00022475"/>
    </source>
</evidence>
<dbReference type="PANTHER" id="PTHR43124:SF3">
    <property type="entry name" value="CHLORAMPHENICOL EFFLUX PUMP RV0191"/>
    <property type="match status" value="1"/>
</dbReference>
<sequence length="396" mass="41373">MTTSESAAPPPSGLSVFLLALASFASASAFRIVDPLLPHLAREFAVSTGSASRAVTVFAIAYGIAQFLYGPLGDRIGKYRTITAATLLCSIGSIGAAFAPSLDMLIVCRILSGAAGAGIMPLALAWLGDRVPYERRQATLARFLLGSITGIAGGQLISGMFADTLGWRAGFVFLGLVYLAAGGALLLFRPARPDLPPSGPRPHVFAALGTLFRVRWARVVLATGFMEGAIVFGILAFVPNYLQQRFGVSATLAGMTGAMFALGGYVYVGSARRLVPRLGEAGMAAGAALSLCVVFLVFLGAPSWTLTLPAALLSGFGYYLLHSTLQTNATQMAPQVRGTAVSMFASFLFTGQSVGVWTVAQIDGALGMPWAFALAAVLMPAVALAFRHALLNRRRS</sequence>
<evidence type="ECO:0000313" key="8">
    <source>
        <dbReference type="EMBL" id="GAA4321062.1"/>
    </source>
</evidence>
<dbReference type="SUPFAM" id="SSF103473">
    <property type="entry name" value="MFS general substrate transporter"/>
    <property type="match status" value="1"/>
</dbReference>
<keyword evidence="2" id="KW-1003">Cell membrane</keyword>
<keyword evidence="3 6" id="KW-0812">Transmembrane</keyword>
<dbReference type="InterPro" id="IPR011701">
    <property type="entry name" value="MFS"/>
</dbReference>
<keyword evidence="4 6" id="KW-1133">Transmembrane helix</keyword>
<feature type="transmembrane region" description="Helical" evidence="6">
    <location>
        <begin position="167"/>
        <end position="188"/>
    </location>
</feature>
<feature type="transmembrane region" description="Helical" evidence="6">
    <location>
        <begin position="140"/>
        <end position="161"/>
    </location>
</feature>
<keyword evidence="5 6" id="KW-0472">Membrane</keyword>
<reference evidence="9" key="1">
    <citation type="journal article" date="2019" name="Int. J. Syst. Evol. Microbiol.">
        <title>The Global Catalogue of Microorganisms (GCM) 10K type strain sequencing project: providing services to taxonomists for standard genome sequencing and annotation.</title>
        <authorList>
            <consortium name="The Broad Institute Genomics Platform"/>
            <consortium name="The Broad Institute Genome Sequencing Center for Infectious Disease"/>
            <person name="Wu L."/>
            <person name="Ma J."/>
        </authorList>
    </citation>
    <scope>NUCLEOTIDE SEQUENCE [LARGE SCALE GENOMIC DNA]</scope>
    <source>
        <strain evidence="9">JCM 17666</strain>
    </source>
</reference>
<evidence type="ECO:0000256" key="6">
    <source>
        <dbReference type="SAM" id="Phobius"/>
    </source>
</evidence>
<protein>
    <submittedName>
        <fullName evidence="8">MFS transporter</fullName>
    </submittedName>
</protein>
<dbReference type="InterPro" id="IPR036259">
    <property type="entry name" value="MFS_trans_sf"/>
</dbReference>
<feature type="transmembrane region" description="Helical" evidence="6">
    <location>
        <begin position="280"/>
        <end position="298"/>
    </location>
</feature>
<organism evidence="8 9">
    <name type="scientific">Pigmentiphaga soli</name>
    <dbReference type="NCBI Taxonomy" id="1007095"/>
    <lineage>
        <taxon>Bacteria</taxon>
        <taxon>Pseudomonadati</taxon>
        <taxon>Pseudomonadota</taxon>
        <taxon>Betaproteobacteria</taxon>
        <taxon>Burkholderiales</taxon>
        <taxon>Alcaligenaceae</taxon>
        <taxon>Pigmentiphaga</taxon>
    </lineage>
</organism>
<dbReference type="Gene3D" id="1.20.1250.20">
    <property type="entry name" value="MFS general substrate transporter like domains"/>
    <property type="match status" value="1"/>
</dbReference>
<feature type="transmembrane region" description="Helical" evidence="6">
    <location>
        <begin position="304"/>
        <end position="321"/>
    </location>
</feature>
<proteinExistence type="predicted"/>
<feature type="transmembrane region" description="Helical" evidence="6">
    <location>
        <begin position="79"/>
        <end position="98"/>
    </location>
</feature>
<evidence type="ECO:0000256" key="5">
    <source>
        <dbReference type="ARBA" id="ARBA00023136"/>
    </source>
</evidence>
<evidence type="ECO:0000256" key="3">
    <source>
        <dbReference type="ARBA" id="ARBA00022692"/>
    </source>
</evidence>
<feature type="transmembrane region" description="Helical" evidence="6">
    <location>
        <begin position="341"/>
        <end position="360"/>
    </location>
</feature>
<keyword evidence="9" id="KW-1185">Reference proteome</keyword>
<dbReference type="PANTHER" id="PTHR43124">
    <property type="entry name" value="PURINE EFFLUX PUMP PBUE"/>
    <property type="match status" value="1"/>
</dbReference>
<dbReference type="PROSITE" id="PS50850">
    <property type="entry name" value="MFS"/>
    <property type="match status" value="1"/>
</dbReference>
<feature type="transmembrane region" description="Helical" evidence="6">
    <location>
        <begin position="219"/>
        <end position="242"/>
    </location>
</feature>
<feature type="transmembrane region" description="Helical" evidence="6">
    <location>
        <begin position="366"/>
        <end position="386"/>
    </location>
</feature>
<dbReference type="InterPro" id="IPR020846">
    <property type="entry name" value="MFS_dom"/>
</dbReference>
<accession>A0ABP8GB60</accession>
<evidence type="ECO:0000259" key="7">
    <source>
        <dbReference type="PROSITE" id="PS50850"/>
    </source>
</evidence>
<name>A0ABP8GB60_9BURK</name>
<dbReference type="RefSeq" id="WP_345245039.1">
    <property type="nucleotide sequence ID" value="NZ_BAABFO010000001.1"/>
</dbReference>
<dbReference type="Proteomes" id="UP001501671">
    <property type="component" value="Unassembled WGS sequence"/>
</dbReference>
<comment type="caution">
    <text evidence="8">The sequence shown here is derived from an EMBL/GenBank/DDBJ whole genome shotgun (WGS) entry which is preliminary data.</text>
</comment>
<dbReference type="CDD" id="cd17324">
    <property type="entry name" value="MFS_NepI_like"/>
    <property type="match status" value="1"/>
</dbReference>
<evidence type="ECO:0000313" key="9">
    <source>
        <dbReference type="Proteomes" id="UP001501671"/>
    </source>
</evidence>
<feature type="domain" description="Major facilitator superfamily (MFS) profile" evidence="7">
    <location>
        <begin position="15"/>
        <end position="394"/>
    </location>
</feature>